<name>A0A2S0MAU7_9BURK</name>
<evidence type="ECO:0000313" key="1">
    <source>
        <dbReference type="EMBL" id="AVO33024.1"/>
    </source>
</evidence>
<dbReference type="Proteomes" id="UP000239709">
    <property type="component" value="Chromosome"/>
</dbReference>
<dbReference type="AlphaFoldDB" id="A0A2S0MAU7"/>
<dbReference type="KEGG" id="otk:C6570_01200"/>
<evidence type="ECO:0000313" key="2">
    <source>
        <dbReference type="Proteomes" id="UP000239709"/>
    </source>
</evidence>
<reference evidence="1 2" key="1">
    <citation type="submission" date="2018-03" db="EMBL/GenBank/DDBJ databases">
        <title>Genome sequencing of Ottowia sp.</title>
        <authorList>
            <person name="Kim S.-J."/>
            <person name="Heo J."/>
            <person name="Kwon S.-W."/>
        </authorList>
    </citation>
    <scope>NUCLEOTIDE SEQUENCE [LARGE SCALE GENOMIC DNA]</scope>
    <source>
        <strain evidence="1 2">KADR8-3</strain>
    </source>
</reference>
<keyword evidence="2" id="KW-1185">Reference proteome</keyword>
<organism evidence="1 2">
    <name type="scientific">Ottowia oryzae</name>
    <dbReference type="NCBI Taxonomy" id="2109914"/>
    <lineage>
        <taxon>Bacteria</taxon>
        <taxon>Pseudomonadati</taxon>
        <taxon>Pseudomonadota</taxon>
        <taxon>Betaproteobacteria</taxon>
        <taxon>Burkholderiales</taxon>
        <taxon>Comamonadaceae</taxon>
        <taxon>Ottowia</taxon>
    </lineage>
</organism>
<sequence length="128" mass="14053">MGGGKDNKVLIALVNAVNGLLTRLGWRMHQHGSGTQVGRVGGNVTINHFHAQPDRTAPPQPTVADVLALLDALEPYGKRGALLDFMATEFGTRRVVELDALALRRTWGYARTTLTRARWMARQRRGAP</sequence>
<gene>
    <name evidence="1" type="ORF">C6570_01200</name>
</gene>
<accession>A0A2S0MAU7</accession>
<protein>
    <submittedName>
        <fullName evidence="1">Uncharacterized protein</fullName>
    </submittedName>
</protein>
<proteinExistence type="predicted"/>
<dbReference type="RefSeq" id="WP_106701313.1">
    <property type="nucleotide sequence ID" value="NZ_CP027666.1"/>
</dbReference>
<dbReference type="EMBL" id="CP027666">
    <property type="protein sequence ID" value="AVO33024.1"/>
    <property type="molecule type" value="Genomic_DNA"/>
</dbReference>